<dbReference type="RefSeq" id="WP_170230977.1">
    <property type="nucleotide sequence ID" value="NZ_BJYC01000007.1"/>
</dbReference>
<dbReference type="PANTHER" id="PTHR30250:SF10">
    <property type="entry name" value="LIPOPOLYSACCHARIDE BIOSYNTHESIS PROTEIN WZXC"/>
    <property type="match status" value="1"/>
</dbReference>
<accession>A0A1H7HV25</accession>
<protein>
    <submittedName>
        <fullName evidence="8">Membrane protein involved in the export of O-antigen and teichoic acid</fullName>
    </submittedName>
</protein>
<dbReference type="InterPro" id="IPR050833">
    <property type="entry name" value="Poly_Biosynth_Transport"/>
</dbReference>
<sequence>MNTDESMKDKTIKGMVWSFLDTVGSKAIQLMMQIFLARLLLPHDYGIIGIVTIFLMLSQVLTDSGFANALIREKEVDQKDYSTVFLYNMAVAVTLYLILFLSSSQISRFFELPQLENVLKVYGLIIIVEAAGMVQKVILTKNLEFSIQMKINLTASVVSGSIAITCAVLGFGVWSLVVKMLLFQFFQTTFYIYFNRWKPTFLFNKASFNKLFTFGWKLLVSNVITVLYENIYVLIIGRSFSTASLGYYTNSRKISDAASFPIALSVEKVSYPVLSRYQDDDHRLKEGFRKVIRASVFIAFPVMLGLAAAAPVLFRLLLGEQWIPATSYFQILCFSSLFISLHMINLNILNVKGRSDLFLKVNLFEKSIGFAIVAGVVGFNLGIFGLLWGLVLSYFFTYFINASYSKRLIGYSILEQINDIKGIACVSALMAISAYSMNYVSFGNDWILLLSQMTVGIAVYILLSYLFRIDELKLVYQLMAPIPRKIFQKKPA</sequence>
<proteinExistence type="inferred from homology"/>
<comment type="subcellular location">
    <subcellularLocation>
        <location evidence="1">Cell membrane</location>
        <topology evidence="1">Multi-pass membrane protein</topology>
    </subcellularLocation>
</comment>
<dbReference type="STRING" id="426702.SAMN04488099_103135"/>
<feature type="transmembrane region" description="Helical" evidence="7">
    <location>
        <begin position="83"/>
        <end position="101"/>
    </location>
</feature>
<evidence type="ECO:0000256" key="3">
    <source>
        <dbReference type="ARBA" id="ARBA00022475"/>
    </source>
</evidence>
<evidence type="ECO:0000256" key="6">
    <source>
        <dbReference type="ARBA" id="ARBA00023136"/>
    </source>
</evidence>
<evidence type="ECO:0000256" key="7">
    <source>
        <dbReference type="SAM" id="Phobius"/>
    </source>
</evidence>
<keyword evidence="4 7" id="KW-0812">Transmembrane</keyword>
<feature type="transmembrane region" description="Helical" evidence="7">
    <location>
        <begin position="368"/>
        <end position="401"/>
    </location>
</feature>
<keyword evidence="3" id="KW-1003">Cell membrane</keyword>
<feature type="transmembrane region" description="Helical" evidence="7">
    <location>
        <begin position="47"/>
        <end position="71"/>
    </location>
</feature>
<organism evidence="8 9">
    <name type="scientific">Alkalibacterium pelagium</name>
    <dbReference type="NCBI Taxonomy" id="426702"/>
    <lineage>
        <taxon>Bacteria</taxon>
        <taxon>Bacillati</taxon>
        <taxon>Bacillota</taxon>
        <taxon>Bacilli</taxon>
        <taxon>Lactobacillales</taxon>
        <taxon>Carnobacteriaceae</taxon>
        <taxon>Alkalibacterium</taxon>
    </lineage>
</organism>
<dbReference type="Proteomes" id="UP000199081">
    <property type="component" value="Unassembled WGS sequence"/>
</dbReference>
<gene>
    <name evidence="8" type="ORF">SAMN04488099_103135</name>
</gene>
<dbReference type="EMBL" id="FNZU01000003">
    <property type="protein sequence ID" value="SEK52065.1"/>
    <property type="molecule type" value="Genomic_DNA"/>
</dbReference>
<evidence type="ECO:0000256" key="5">
    <source>
        <dbReference type="ARBA" id="ARBA00022989"/>
    </source>
</evidence>
<keyword evidence="9" id="KW-1185">Reference proteome</keyword>
<evidence type="ECO:0000256" key="2">
    <source>
        <dbReference type="ARBA" id="ARBA00007430"/>
    </source>
</evidence>
<dbReference type="AlphaFoldDB" id="A0A1H7HV25"/>
<keyword evidence="6 7" id="KW-0472">Membrane</keyword>
<evidence type="ECO:0000256" key="4">
    <source>
        <dbReference type="ARBA" id="ARBA00022692"/>
    </source>
</evidence>
<dbReference type="GO" id="GO:0005886">
    <property type="term" value="C:plasma membrane"/>
    <property type="evidence" value="ECO:0007669"/>
    <property type="project" value="UniProtKB-SubCell"/>
</dbReference>
<keyword evidence="5 7" id="KW-1133">Transmembrane helix</keyword>
<reference evidence="9" key="1">
    <citation type="submission" date="2016-10" db="EMBL/GenBank/DDBJ databases">
        <authorList>
            <person name="Varghese N."/>
            <person name="Submissions S."/>
        </authorList>
    </citation>
    <scope>NUCLEOTIDE SEQUENCE [LARGE SCALE GENOMIC DNA]</scope>
    <source>
        <strain evidence="9">DSM 19183</strain>
    </source>
</reference>
<evidence type="ECO:0000313" key="9">
    <source>
        <dbReference type="Proteomes" id="UP000199081"/>
    </source>
</evidence>
<evidence type="ECO:0000256" key="1">
    <source>
        <dbReference type="ARBA" id="ARBA00004651"/>
    </source>
</evidence>
<evidence type="ECO:0000313" key="8">
    <source>
        <dbReference type="EMBL" id="SEK52065.1"/>
    </source>
</evidence>
<feature type="transmembrane region" description="Helical" evidence="7">
    <location>
        <begin position="214"/>
        <end position="235"/>
    </location>
</feature>
<comment type="similarity">
    <text evidence="2">Belongs to the polysaccharide synthase family.</text>
</comment>
<name>A0A1H7HV25_9LACT</name>
<feature type="transmembrane region" description="Helical" evidence="7">
    <location>
        <begin position="446"/>
        <end position="467"/>
    </location>
</feature>
<dbReference type="PANTHER" id="PTHR30250">
    <property type="entry name" value="PST FAMILY PREDICTED COLANIC ACID TRANSPORTER"/>
    <property type="match status" value="1"/>
</dbReference>
<feature type="transmembrane region" description="Helical" evidence="7">
    <location>
        <begin position="151"/>
        <end position="170"/>
    </location>
</feature>
<dbReference type="CDD" id="cd13127">
    <property type="entry name" value="MATE_tuaB_like"/>
    <property type="match status" value="1"/>
</dbReference>
<dbReference type="Pfam" id="PF13440">
    <property type="entry name" value="Polysacc_synt_3"/>
    <property type="match status" value="1"/>
</dbReference>
<feature type="transmembrane region" description="Helical" evidence="7">
    <location>
        <begin position="291"/>
        <end position="316"/>
    </location>
</feature>
<feature type="transmembrane region" description="Helical" evidence="7">
    <location>
        <begin position="328"/>
        <end position="348"/>
    </location>
</feature>